<dbReference type="Gene3D" id="1.10.357.10">
    <property type="entry name" value="Tetracycline Repressor, domain 2"/>
    <property type="match status" value="1"/>
</dbReference>
<dbReference type="PANTHER" id="PTHR47506:SF3">
    <property type="entry name" value="HTH-TYPE TRANSCRIPTIONAL REGULATOR LMRA"/>
    <property type="match status" value="1"/>
</dbReference>
<name>A0A2S0KC16_9ACTN</name>
<keyword evidence="1" id="KW-0805">Transcription regulation</keyword>
<dbReference type="InterPro" id="IPR054156">
    <property type="entry name" value="YxaF_TetR_C"/>
</dbReference>
<organism evidence="6 7">
    <name type="scientific">Gordonia iterans</name>
    <dbReference type="NCBI Taxonomy" id="1004901"/>
    <lineage>
        <taxon>Bacteria</taxon>
        <taxon>Bacillati</taxon>
        <taxon>Actinomycetota</taxon>
        <taxon>Actinomycetes</taxon>
        <taxon>Mycobacteriales</taxon>
        <taxon>Gordoniaceae</taxon>
        <taxon>Gordonia</taxon>
    </lineage>
</organism>
<dbReference type="InterPro" id="IPR009057">
    <property type="entry name" value="Homeodomain-like_sf"/>
</dbReference>
<sequence>MAHGRDDTERSVYLGRLGGVTIDSGREQDTKAGVRERLLHSAIVLLRSRGADGFGMTELLDSSAVARRSMYQHFPRGKAQLLEAAAAEAGARIGAELDAVLAAHPPVEALALWVEQWKHALTASDYRFGCPLAAATQAAQEYPAAAAAAARAFAGFTDRIAAAFVRSGFGDDAARSAARVMVSGVEGAIITAQSLRTVAPLDDLVAHARRHLTSPLA</sequence>
<evidence type="ECO:0000256" key="3">
    <source>
        <dbReference type="ARBA" id="ARBA00023163"/>
    </source>
</evidence>
<evidence type="ECO:0000313" key="6">
    <source>
        <dbReference type="EMBL" id="AVL99193.1"/>
    </source>
</evidence>
<dbReference type="SUPFAM" id="SSF46689">
    <property type="entry name" value="Homeodomain-like"/>
    <property type="match status" value="1"/>
</dbReference>
<feature type="domain" description="HTH tetR-type" evidence="4">
    <location>
        <begin position="38"/>
        <end position="85"/>
    </location>
</feature>
<dbReference type="SUPFAM" id="SSF48498">
    <property type="entry name" value="Tetracyclin repressor-like, C-terminal domain"/>
    <property type="match status" value="1"/>
</dbReference>
<dbReference type="AlphaFoldDB" id="A0A2S0KC16"/>
<gene>
    <name evidence="6" type="ORF">C6V83_01680</name>
</gene>
<evidence type="ECO:0000259" key="5">
    <source>
        <dbReference type="Pfam" id="PF21993"/>
    </source>
</evidence>
<dbReference type="InterPro" id="IPR036271">
    <property type="entry name" value="Tet_transcr_reg_TetR-rel_C_sf"/>
</dbReference>
<dbReference type="Pfam" id="PF21993">
    <property type="entry name" value="TetR_C_13_2"/>
    <property type="match status" value="1"/>
</dbReference>
<dbReference type="PANTHER" id="PTHR47506">
    <property type="entry name" value="TRANSCRIPTIONAL REGULATORY PROTEIN"/>
    <property type="match status" value="1"/>
</dbReference>
<keyword evidence="3" id="KW-0804">Transcription</keyword>
<dbReference type="InterPro" id="IPR001647">
    <property type="entry name" value="HTH_TetR"/>
</dbReference>
<dbReference type="KEGG" id="git:C6V83_01680"/>
<proteinExistence type="predicted"/>
<accession>A0A2S0KC16</accession>
<evidence type="ECO:0000256" key="2">
    <source>
        <dbReference type="ARBA" id="ARBA00023125"/>
    </source>
</evidence>
<evidence type="ECO:0000313" key="7">
    <source>
        <dbReference type="Proteomes" id="UP000239814"/>
    </source>
</evidence>
<evidence type="ECO:0000259" key="4">
    <source>
        <dbReference type="Pfam" id="PF00440"/>
    </source>
</evidence>
<dbReference type="OrthoDB" id="4567939at2"/>
<dbReference type="Pfam" id="PF00440">
    <property type="entry name" value="TetR_N"/>
    <property type="match status" value="1"/>
</dbReference>
<protein>
    <submittedName>
        <fullName evidence="6">TetR/AcrR family transcriptional regulator</fullName>
    </submittedName>
</protein>
<keyword evidence="7" id="KW-1185">Reference proteome</keyword>
<dbReference type="EMBL" id="CP027433">
    <property type="protein sequence ID" value="AVL99193.1"/>
    <property type="molecule type" value="Genomic_DNA"/>
</dbReference>
<reference evidence="6 7" key="1">
    <citation type="submission" date="2018-03" db="EMBL/GenBank/DDBJ databases">
        <title>Characteristics and genome of n-alkane degrading marine bacteria Gordonia iterans isolated from crude oil contaminated in Tae-an, South Korea.</title>
        <authorList>
            <person name="Lee S.-S."/>
            <person name="Kim H."/>
        </authorList>
    </citation>
    <scope>NUCLEOTIDE SEQUENCE [LARGE SCALE GENOMIC DNA]</scope>
    <source>
        <strain evidence="6 7">Co17</strain>
    </source>
</reference>
<evidence type="ECO:0000256" key="1">
    <source>
        <dbReference type="ARBA" id="ARBA00023015"/>
    </source>
</evidence>
<feature type="domain" description="Transcriptional regulator LmrA/YxaF-like C-terminal" evidence="5">
    <location>
        <begin position="106"/>
        <end position="205"/>
    </location>
</feature>
<keyword evidence="2" id="KW-0238">DNA-binding</keyword>
<dbReference type="Proteomes" id="UP000239814">
    <property type="component" value="Chromosome"/>
</dbReference>
<dbReference type="GO" id="GO:0003677">
    <property type="term" value="F:DNA binding"/>
    <property type="evidence" value="ECO:0007669"/>
    <property type="project" value="UniProtKB-KW"/>
</dbReference>